<dbReference type="Proteomes" id="UP001214201">
    <property type="component" value="Chromosome"/>
</dbReference>
<protein>
    <submittedName>
        <fullName evidence="1">Uncharacterized protein</fullName>
    </submittedName>
</protein>
<gene>
    <name evidence="1" type="ORF">K6978_13815</name>
</gene>
<sequence length="171" mass="19644">MSKREAKMLTDYGRYWWVNVWGGADAVKRNECRQELIDHVNTQLEPIGFTLGRGWQDYDPVIRAKGRKPSSYVAIADWAWKQPNQGRDLARQFLLWATGDVILLTDLPNQLLELAIVTHLAECGRGYHLSNPENLYPLMKDIANGKKTWGDIKDYPPALTYKEDAADWLPE</sequence>
<evidence type="ECO:0000313" key="1">
    <source>
        <dbReference type="EMBL" id="WDM70490.1"/>
    </source>
</evidence>
<evidence type="ECO:0000313" key="2">
    <source>
        <dbReference type="Proteomes" id="UP001214201"/>
    </source>
</evidence>
<organism evidence="1 2">
    <name type="scientific">Xanthomonas cucurbitae</name>
    <dbReference type="NCBI Taxonomy" id="56453"/>
    <lineage>
        <taxon>Bacteria</taxon>
        <taxon>Pseudomonadati</taxon>
        <taxon>Pseudomonadota</taxon>
        <taxon>Gammaproteobacteria</taxon>
        <taxon>Lysobacterales</taxon>
        <taxon>Lysobacteraceae</taxon>
        <taxon>Xanthomonas</taxon>
    </lineage>
</organism>
<dbReference type="EMBL" id="CP082214">
    <property type="protein sequence ID" value="WDM70490.1"/>
    <property type="molecule type" value="Genomic_DNA"/>
</dbReference>
<name>A0ABY7Y9B9_9XANT</name>
<keyword evidence="2" id="KW-1185">Reference proteome</keyword>
<dbReference type="RefSeq" id="WP_146090314.1">
    <property type="nucleotide sequence ID" value="NZ_CP033326.1"/>
</dbReference>
<proteinExistence type="predicted"/>
<accession>A0ABY7Y9B9</accession>
<reference evidence="1 2" key="1">
    <citation type="submission" date="2021-08" db="EMBL/GenBank/DDBJ databases">
        <title>Genome sequences of Xanthomonas cucurbitae isolates from 5 Midwestern US states.</title>
        <authorList>
            <person name="Hind S.R."/>
        </authorList>
    </citation>
    <scope>NUCLEOTIDE SEQUENCE [LARGE SCALE GENOMIC DNA]</scope>
    <source>
        <strain evidence="1 2">OH_261</strain>
    </source>
</reference>